<evidence type="ECO:0000313" key="4">
    <source>
        <dbReference type="Proteomes" id="UP000283832"/>
    </source>
</evidence>
<keyword evidence="4" id="KW-1185">Reference proteome</keyword>
<evidence type="ECO:0000256" key="1">
    <source>
        <dbReference type="SAM" id="MobiDB-lite"/>
    </source>
</evidence>
<evidence type="ECO:0000313" key="3">
    <source>
        <dbReference type="EMBL" id="RIV31597.1"/>
    </source>
</evidence>
<accession>A0A418MN71</accession>
<dbReference type="SUPFAM" id="SSF53448">
    <property type="entry name" value="Nucleotide-diphospho-sugar transferases"/>
    <property type="match status" value="1"/>
</dbReference>
<dbReference type="InterPro" id="IPR024770">
    <property type="entry name" value="TcdA/TcdB_cat"/>
</dbReference>
<organism evidence="3 4">
    <name type="scientific">Micromonospora radicis</name>
    <dbReference type="NCBI Taxonomy" id="1894971"/>
    <lineage>
        <taxon>Bacteria</taxon>
        <taxon>Bacillati</taxon>
        <taxon>Actinomycetota</taxon>
        <taxon>Actinomycetes</taxon>
        <taxon>Micromonosporales</taxon>
        <taxon>Micromonosporaceae</taxon>
        <taxon>Micromonospora</taxon>
    </lineage>
</organism>
<protein>
    <recommendedName>
        <fullName evidence="2">GT44 domain-containing protein</fullName>
    </recommendedName>
</protein>
<name>A0A418MN71_9ACTN</name>
<evidence type="ECO:0000259" key="2">
    <source>
        <dbReference type="Pfam" id="PF12919"/>
    </source>
</evidence>
<reference evidence="3 4" key="1">
    <citation type="submission" date="2018-08" db="EMBL/GenBank/DDBJ databases">
        <title>Jishengella sp. nov., isolated from a root of Azadirachta indica A. Juss. var. siamensis Valenton.</title>
        <authorList>
            <person name="Kuncharoen N."/>
            <person name="Tanasupawat S."/>
            <person name="Kudo T."/>
            <person name="Ohkuma M."/>
        </authorList>
    </citation>
    <scope>NUCLEOTIDE SEQUENCE [LARGE SCALE GENOMIC DNA]</scope>
    <source>
        <strain evidence="3 4">AZ1-13</strain>
    </source>
</reference>
<feature type="region of interest" description="Disordered" evidence="1">
    <location>
        <begin position="1539"/>
        <end position="1636"/>
    </location>
</feature>
<feature type="region of interest" description="Disordered" evidence="1">
    <location>
        <begin position="747"/>
        <end position="889"/>
    </location>
</feature>
<comment type="caution">
    <text evidence="3">The sequence shown here is derived from an EMBL/GenBank/DDBJ whole genome shotgun (WGS) entry which is preliminary data.</text>
</comment>
<feature type="compositionally biased region" description="Low complexity" evidence="1">
    <location>
        <begin position="2923"/>
        <end position="2950"/>
    </location>
</feature>
<dbReference type="Gene3D" id="3.90.550.20">
    <property type="match status" value="1"/>
</dbReference>
<dbReference type="Proteomes" id="UP000283832">
    <property type="component" value="Unassembled WGS sequence"/>
</dbReference>
<feature type="compositionally biased region" description="Acidic residues" evidence="1">
    <location>
        <begin position="779"/>
        <end position="817"/>
    </location>
</feature>
<dbReference type="Pfam" id="PF12919">
    <property type="entry name" value="TcdA_TcdB"/>
    <property type="match status" value="1"/>
</dbReference>
<gene>
    <name evidence="3" type="ORF">D2L64_25575</name>
</gene>
<dbReference type="InterPro" id="IPR029044">
    <property type="entry name" value="Nucleotide-diphossugar_trans"/>
</dbReference>
<feature type="region of interest" description="Disordered" evidence="1">
    <location>
        <begin position="2910"/>
        <end position="2950"/>
    </location>
</feature>
<feature type="region of interest" description="Disordered" evidence="1">
    <location>
        <begin position="1482"/>
        <end position="1509"/>
    </location>
</feature>
<dbReference type="GO" id="GO:0016757">
    <property type="term" value="F:glycosyltransferase activity"/>
    <property type="evidence" value="ECO:0007669"/>
    <property type="project" value="InterPro"/>
</dbReference>
<feature type="domain" description="GT44" evidence="2">
    <location>
        <begin position="2523"/>
        <end position="2584"/>
    </location>
</feature>
<feature type="compositionally biased region" description="Basic and acidic residues" evidence="1">
    <location>
        <begin position="1539"/>
        <end position="1565"/>
    </location>
</feature>
<dbReference type="EMBL" id="QXEC01000041">
    <property type="protein sequence ID" value="RIV31597.1"/>
    <property type="molecule type" value="Genomic_DNA"/>
</dbReference>
<feature type="compositionally biased region" description="Low complexity" evidence="1">
    <location>
        <begin position="1602"/>
        <end position="1616"/>
    </location>
</feature>
<proteinExistence type="predicted"/>
<sequence length="2950" mass="316353">MGGRELAKNYTPIASRNSLQTIRDQLSPAAQHILDAEAEHIRQTFVNTLTNTFPDRYPDDPSGPRLGPLNHPDVGRYLDSALLNDAAQIEQSDALSIGTTLPDLDYSRPGKPGLVVVELRSFGDHPFLDLQQLDAQYRELEQLVSHVVAEAERPPIQRLEQWVDAREAADREGRADVLSLEDCLERAGEAFHAMHGRSGNIVSADEVVTRPSLGQFVSMLGGELIDVAGVNSVQLAAGMADGEMLLVYRPADAYGRPAHVYWLVSDDRAWPSTLRWVDTQQPGLFAETATLHDSHGAALSRPGTQVLKLDATGHPVEITELVSGEASRLVDALVDPSPGRRRPGAIGFEIELAVLAFGKRDRRGDEEDEGTLATAPGVELALDWTAFHVGPGGKIVKGLGRGTEERPALPIVEVISEPIAILPGEVGIPGRVGAEQAFADLMNVIEAFSVTPIAMEGHLHTSGVKLSELWLEDSGFTLSEAARDVQVLQVEGFADQMYVQYTVGVPLAGIQPFFQWLADQGENRASDRMERLEQSIPFGDVVGSRYWAWRRMQVAQLSERPSGAQLALEMAAIKGFAALVYTQVAATLDQADGGGLPKNHAFAVLRNPMAAVRADLPEAVREYLNDQSAEVRALFEWSLSSKLDYKWLNDTDPDNPYSISEYIDNALLDVPSRPMDQEQALGMEDPKGYFQQLDNVVPGGLPLVLLELRSTPGRGSLAQQSTLQQDFAQLTDQLRKSYAAAVALKNAAEPVPPPGDTTVADRGQAGGMPASSDLRASDDVSDNDDTSSLGDEADLSSVDDDHDNPSDVDDDASDLDDGGGMSDNDVRWLSSNPEGGIEWSAGEGGQPSSEDEGVRGRSPDNDDAWPSSDEEDGDLGVGASAGWANPAGRAGTWPSGYLGAESGWRDGPPPALNGDPAWLAGVNPLREEGGDFLTNCVLAAMATDMALQDRGQFRYQVPPSGPLALADLVSYANDSARGRGADQVRLGFVASTAGTLRDGLADAAPWSRGFVVVDGDGPDRPAHVVNVVRLGQEVVFVDGQLGRAVVPPDDAKVLFLPLTDGIEVDGAAVDGGVLADREAAGAGFEAETLTSLVLPAHWTETQIWGLGTLVQGEGVKIVVDAGPQGWIAEVVSEPAAVLPGETSKVSIARALGAAQVAMAALNDGTGRTLRDAFDGYPGFVVQPVADQITVGPKQRARAPGRTAEKELFPHYTVGVPIAGLPELLSLAQTEMRHQHAAPVYAKYQVRNALNFAADVASDYRRGVTGDDQRDLDVAALTGFLALTYTQVAAVVGGVVNKDVGPLPKNHALAASRTALSAVREALPPTVRQFVEANADGLIAMLADHYVNWSQAWANQSNFDLGDITKIVWESAKNGQNFTVEEYLASAFGKSGEIIDQGTALEIRTNMTTLDTDLPDMPLVVVELRWFGDDFVSFDGLEKKFDSLVDWAWSLMATIDQAQGEQARAEAERRARADAERQVRAEAERRARAEAERQVRAEAERRARADAERQVRAEAERRARVQAEQARVEAERQAWIEAERDARRRAESARAEAERRARAETERRAVEPPLAEEPSGSQPRRRERIRNWLGSLGPSNRDDNGDSGEPPGTGQSSSGPSRQGGLGRFLNSQASGGPVRGREVDARFPWLGLINPRWREGGEFGTNCVVAAIAADMTLADVDGYAYQAPSSGPTRATDLVAYANDRARGIAPDREPFGFIAVSDPEAVRLAMAVAPPWSRGILGSVDSDGRAHVINVVTLDTPDPTTDSGREVAFLDAQSGTRAQLPPAGVELYFLPLTDGIEVDGAAVDGGVLADREAAGAGFEAETLTSLEMPEHWSDEEIWGLGTLVQGDGVKIVVDAGPDGWIAEVVSEPAAVLPNETSKVSVAKALDAAYTALAILASGEGKTLSEAFRGYPNFRLQPAAYEISIGPQQTTMAQGRSVERDLFTHFTVGVPVSGLVELLEFAVENSTGKGVRQYGERQVRAALDFADKIENVYLRRHGNVKLDGTDLDVDALRGFLALTYTQVGAIVAGIVNGRVLPKNNMLAVSRTALSAVREALPPKVRQFVESNADEFTAMLSGHYVAWNQTWAQKYGFEIGDVASLQWDSPSGDRTFSVGEYLASAFGSSGELIDQGTALEIRTNMTTLDTDIPGMPLVVVELRWFGERFRSFSELERTYDDLVDWASRLMTNIDSEQQAQASSQAEQARAQAAREAAVRRAQATVRGWPTGSERSWTQPRSRELRRIDAGVERFRAAPSTEALRELQQAIAAWSDIKQGGSSRQVAVDALRDAVDILLGGQQPTGRRDTSAADPAAAYDPRNTGLRMHAGSGTPPTVAELLGALNAAYAPNAVDVGGPAGPRGSETVNALGPDYLGRRAAAPAPEFLRGYNFRNLKSWQRSAFFASVSLTRDTPPRAADLTPGRLQRDDRSVVAARELRDVGRMRSFKGRRIPRIIHSIWLGGPLGEHGDQGAFRRNLEHHARASRGYQTVLWTDVTRAEIAAARAGQPVPAAGTRAAEVLHMVDWAQQHGIQLVNVDEIFTQDNPMSTEALYKSELVKGVGPGYAAASDLLRMEILERFGGVYSDGDNRLRVGEDLDEWLSRAATEPLGFAFPRTDGRVTNATVIAAAATGLGDAYAASVSDNYTRDATSLVTRGQSVAGAVAATMSHSYQRVRLITLNRTGPSPNVFNSVAEHFGWARSHELPDAMDADAQAAAERALDEQARVSAAVGNIERAAAQAAQAAEMAQTAAESAAEGPGKAELIAEAAAQARRARDLAEEADRARLIADRNAEEQAEAANPFRVESQQAWLHQQPAPTPTVDPHTTRQRVLDVASALITELHDNPGNLNLALVQSAVERDANPAVVWDTVIEFLASHDQIRRMVTTVSFAFVDRAGVPGAPVQLPARARAFLAPQAAPSGGGTPPDRGTAGTPASARRGRPGAVGAVVAAGDDG</sequence>